<gene>
    <name evidence="1" type="ordered locus">Jden_0122</name>
</gene>
<name>C7R5B9_JONDD</name>
<keyword evidence="2" id="KW-1185">Reference proteome</keyword>
<dbReference type="Proteomes" id="UP000000628">
    <property type="component" value="Chromosome"/>
</dbReference>
<dbReference type="eggNOG" id="ENOG5033NXK">
    <property type="taxonomic scope" value="Bacteria"/>
</dbReference>
<proteinExistence type="predicted"/>
<reference evidence="1 2" key="1">
    <citation type="journal article" date="2009" name="Stand. Genomic Sci.">
        <title>Complete genome sequence of Jonesia denitrificans type strain (Prevot 55134).</title>
        <authorList>
            <person name="Pukall R."/>
            <person name="Gehrich-Schroter G."/>
            <person name="Lapidus A."/>
            <person name="Nolan M."/>
            <person name="Glavina Del Rio T."/>
            <person name="Lucas S."/>
            <person name="Chen F."/>
            <person name="Tice H."/>
            <person name="Pitluck S."/>
            <person name="Cheng J.F."/>
            <person name="Copeland A."/>
            <person name="Saunders E."/>
            <person name="Brettin T."/>
            <person name="Detter J.C."/>
            <person name="Bruce D."/>
            <person name="Goodwin L."/>
            <person name="Pati A."/>
            <person name="Ivanova N."/>
            <person name="Mavromatis K."/>
            <person name="Ovchinnikova G."/>
            <person name="Chen A."/>
            <person name="Palaniappan K."/>
            <person name="Land M."/>
            <person name="Hauser L."/>
            <person name="Chang Y.J."/>
            <person name="Jeffries C.D."/>
            <person name="Chain P."/>
            <person name="Goker M."/>
            <person name="Bristow J."/>
            <person name="Eisen J.A."/>
            <person name="Markowitz V."/>
            <person name="Hugenholtz P."/>
            <person name="Kyrpides N.C."/>
            <person name="Klenk H.P."/>
            <person name="Han C."/>
        </authorList>
    </citation>
    <scope>NUCLEOTIDE SEQUENCE [LARGE SCALE GENOMIC DNA]</scope>
    <source>
        <strain evidence="2">ATCC 14870 / DSM 20603 / BCRC 15368 / CIP 55.134 / JCM 11481 / NBRC 15587 / NCTC 10816 / Prevot 55134</strain>
    </source>
</reference>
<evidence type="ECO:0000313" key="2">
    <source>
        <dbReference type="Proteomes" id="UP000000628"/>
    </source>
</evidence>
<dbReference type="HOGENOM" id="CLU_1803598_0_0_11"/>
<protein>
    <submittedName>
        <fullName evidence="1">Uncharacterized protein</fullName>
    </submittedName>
</protein>
<dbReference type="EMBL" id="CP001706">
    <property type="protein sequence ID" value="ACV07797.1"/>
    <property type="molecule type" value="Genomic_DNA"/>
</dbReference>
<dbReference type="AlphaFoldDB" id="C7R5B9"/>
<sequence length="143" mass="14744">MVGSQATVDSMSRIVMHRRSLTGLCLGPVLALTVCACAGPPWAVGDDVDHGSEQRGAASRSVVTIDAVEVTETGLGLVVDSCQGKPTAQVVESDSTVTITVSADIFEVGPACQDYLAVPLDKDLGARTVVDGSTHSEVPFDLS</sequence>
<accession>C7R5B9</accession>
<dbReference type="KEGG" id="jde:Jden_0122"/>
<organism evidence="1 2">
    <name type="scientific">Jonesia denitrificans (strain ATCC 14870 / DSM 20603 / BCRC 15368 / CIP 55.134 / JCM 11481 / NBRC 15587 / NCTC 10816 / Prevot 55134)</name>
    <name type="common">Listeria denitrificans</name>
    <dbReference type="NCBI Taxonomy" id="471856"/>
    <lineage>
        <taxon>Bacteria</taxon>
        <taxon>Bacillati</taxon>
        <taxon>Actinomycetota</taxon>
        <taxon>Actinomycetes</taxon>
        <taxon>Micrococcales</taxon>
        <taxon>Jonesiaceae</taxon>
        <taxon>Jonesia</taxon>
    </lineage>
</organism>
<evidence type="ECO:0000313" key="1">
    <source>
        <dbReference type="EMBL" id="ACV07797.1"/>
    </source>
</evidence>